<dbReference type="PANTHER" id="PTHR10338:SF108">
    <property type="entry name" value="INTER-ALPHA-TRYPSIN INHIBITOR HEAVY CHAIN H4-LIKE PROTEIN"/>
    <property type="match status" value="1"/>
</dbReference>
<dbReference type="SMART" id="SM00609">
    <property type="entry name" value="VIT"/>
    <property type="match status" value="1"/>
</dbReference>
<feature type="chain" id="PRO_5031018886" description="VIT domain-containing protein" evidence="1">
    <location>
        <begin position="21"/>
        <end position="120"/>
    </location>
</feature>
<dbReference type="Pfam" id="PF08487">
    <property type="entry name" value="VIT"/>
    <property type="match status" value="1"/>
</dbReference>
<organism evidence="3">
    <name type="scientific">Timema bartmani</name>
    <dbReference type="NCBI Taxonomy" id="61472"/>
    <lineage>
        <taxon>Eukaryota</taxon>
        <taxon>Metazoa</taxon>
        <taxon>Ecdysozoa</taxon>
        <taxon>Arthropoda</taxon>
        <taxon>Hexapoda</taxon>
        <taxon>Insecta</taxon>
        <taxon>Pterygota</taxon>
        <taxon>Neoptera</taxon>
        <taxon>Polyneoptera</taxon>
        <taxon>Phasmatodea</taxon>
        <taxon>Timematodea</taxon>
        <taxon>Timematoidea</taxon>
        <taxon>Timematidae</taxon>
        <taxon>Timema</taxon>
    </lineage>
</organism>
<dbReference type="AlphaFoldDB" id="A0A7R9FBB6"/>
<gene>
    <name evidence="3" type="ORF">TBIB3V08_LOCUS12693</name>
</gene>
<name>A0A7R9FBB6_9NEOP</name>
<dbReference type="EMBL" id="OD575315">
    <property type="protein sequence ID" value="CAD7450423.1"/>
    <property type="molecule type" value="Genomic_DNA"/>
</dbReference>
<dbReference type="InterPro" id="IPR013694">
    <property type="entry name" value="VIT"/>
</dbReference>
<evidence type="ECO:0000256" key="1">
    <source>
        <dbReference type="SAM" id="SignalP"/>
    </source>
</evidence>
<evidence type="ECO:0000313" key="3">
    <source>
        <dbReference type="EMBL" id="CAD7450423.1"/>
    </source>
</evidence>
<keyword evidence="1" id="KW-0732">Signal</keyword>
<protein>
    <recommendedName>
        <fullName evidence="2">VIT domain-containing protein</fullName>
    </recommendedName>
</protein>
<dbReference type="PANTHER" id="PTHR10338">
    <property type="entry name" value="INTER-ALPHA-TRYPSIN INHIBITOR HEAVY CHAIN FAMILY MEMBER"/>
    <property type="match status" value="1"/>
</dbReference>
<sequence>MRLRCVLSAILSIFGLSGFGRTNDSVEPRSRLNVTSLRIQSNILNRFVRTRVLRNLTNPSEDFVEETILTLLPEEALVSDLTLEIDGKKYVGKSEERETAWEIYIGGKNRGELPATVTMG</sequence>
<accession>A0A7R9FBB6</accession>
<dbReference type="InterPro" id="IPR050934">
    <property type="entry name" value="ITIH"/>
</dbReference>
<dbReference type="PROSITE" id="PS51468">
    <property type="entry name" value="VIT"/>
    <property type="match status" value="1"/>
</dbReference>
<reference evidence="3" key="1">
    <citation type="submission" date="2020-11" db="EMBL/GenBank/DDBJ databases">
        <authorList>
            <person name="Tran Van P."/>
        </authorList>
    </citation>
    <scope>NUCLEOTIDE SEQUENCE</scope>
</reference>
<feature type="signal peptide" evidence="1">
    <location>
        <begin position="1"/>
        <end position="20"/>
    </location>
</feature>
<proteinExistence type="predicted"/>
<evidence type="ECO:0000259" key="2">
    <source>
        <dbReference type="PROSITE" id="PS51468"/>
    </source>
</evidence>
<feature type="domain" description="VIT" evidence="2">
    <location>
        <begin position="18"/>
        <end position="120"/>
    </location>
</feature>